<proteinExistence type="inferred from homology"/>
<keyword evidence="3" id="KW-1003">Cell membrane</keyword>
<dbReference type="PANTHER" id="PTHR43744:SF8">
    <property type="entry name" value="SN-GLYCEROL-3-PHOSPHATE TRANSPORT SYSTEM PERMEASE PROTEIN UGPE"/>
    <property type="match status" value="1"/>
</dbReference>
<feature type="transmembrane region" description="Helical" evidence="7">
    <location>
        <begin position="12"/>
        <end position="32"/>
    </location>
</feature>
<keyword evidence="10" id="KW-1185">Reference proteome</keyword>
<gene>
    <name evidence="9" type="ORF">EYB31_19360</name>
</gene>
<dbReference type="Pfam" id="PF00528">
    <property type="entry name" value="BPD_transp_1"/>
    <property type="match status" value="1"/>
</dbReference>
<organism evidence="9 10">
    <name type="scientific">Paenibacillus thalictri</name>
    <dbReference type="NCBI Taxonomy" id="2527873"/>
    <lineage>
        <taxon>Bacteria</taxon>
        <taxon>Bacillati</taxon>
        <taxon>Bacillota</taxon>
        <taxon>Bacilli</taxon>
        <taxon>Bacillales</taxon>
        <taxon>Paenibacillaceae</taxon>
        <taxon>Paenibacillus</taxon>
    </lineage>
</organism>
<evidence type="ECO:0000256" key="1">
    <source>
        <dbReference type="ARBA" id="ARBA00004651"/>
    </source>
</evidence>
<evidence type="ECO:0000259" key="8">
    <source>
        <dbReference type="PROSITE" id="PS50928"/>
    </source>
</evidence>
<dbReference type="Proteomes" id="UP000293142">
    <property type="component" value="Unassembled WGS sequence"/>
</dbReference>
<evidence type="ECO:0000256" key="3">
    <source>
        <dbReference type="ARBA" id="ARBA00022475"/>
    </source>
</evidence>
<dbReference type="GO" id="GO:0005886">
    <property type="term" value="C:plasma membrane"/>
    <property type="evidence" value="ECO:0007669"/>
    <property type="project" value="UniProtKB-SubCell"/>
</dbReference>
<evidence type="ECO:0000313" key="9">
    <source>
        <dbReference type="EMBL" id="TBL76664.1"/>
    </source>
</evidence>
<dbReference type="PROSITE" id="PS50928">
    <property type="entry name" value="ABC_TM1"/>
    <property type="match status" value="1"/>
</dbReference>
<comment type="similarity">
    <text evidence="7">Belongs to the binding-protein-dependent transport system permease family.</text>
</comment>
<evidence type="ECO:0000256" key="5">
    <source>
        <dbReference type="ARBA" id="ARBA00022989"/>
    </source>
</evidence>
<dbReference type="InterPro" id="IPR000515">
    <property type="entry name" value="MetI-like"/>
</dbReference>
<keyword evidence="2 7" id="KW-0813">Transport</keyword>
<dbReference type="OrthoDB" id="2658500at2"/>
<dbReference type="EMBL" id="SIRE01000013">
    <property type="protein sequence ID" value="TBL76664.1"/>
    <property type="molecule type" value="Genomic_DNA"/>
</dbReference>
<dbReference type="PANTHER" id="PTHR43744">
    <property type="entry name" value="ABC TRANSPORTER PERMEASE PROTEIN MG189-RELATED-RELATED"/>
    <property type="match status" value="1"/>
</dbReference>
<keyword evidence="5 7" id="KW-1133">Transmembrane helix</keyword>
<keyword evidence="6 7" id="KW-0472">Membrane</keyword>
<comment type="caution">
    <text evidence="9">The sequence shown here is derived from an EMBL/GenBank/DDBJ whole genome shotgun (WGS) entry which is preliminary data.</text>
</comment>
<keyword evidence="4 7" id="KW-0812">Transmembrane</keyword>
<feature type="transmembrane region" description="Helical" evidence="7">
    <location>
        <begin position="182"/>
        <end position="204"/>
    </location>
</feature>
<evidence type="ECO:0000256" key="4">
    <source>
        <dbReference type="ARBA" id="ARBA00022692"/>
    </source>
</evidence>
<feature type="domain" description="ABC transmembrane type-1" evidence="8">
    <location>
        <begin position="70"/>
        <end position="264"/>
    </location>
</feature>
<feature type="transmembrane region" description="Helical" evidence="7">
    <location>
        <begin position="105"/>
        <end position="127"/>
    </location>
</feature>
<evidence type="ECO:0000256" key="7">
    <source>
        <dbReference type="RuleBase" id="RU363032"/>
    </source>
</evidence>
<evidence type="ECO:0000313" key="10">
    <source>
        <dbReference type="Proteomes" id="UP000293142"/>
    </source>
</evidence>
<accession>A0A4Q9DSD7</accession>
<protein>
    <submittedName>
        <fullName evidence="9">Carbohydrate ABC transporter permease</fullName>
    </submittedName>
</protein>
<feature type="transmembrane region" description="Helical" evidence="7">
    <location>
        <begin position="74"/>
        <end position="93"/>
    </location>
</feature>
<dbReference type="CDD" id="cd06261">
    <property type="entry name" value="TM_PBP2"/>
    <property type="match status" value="1"/>
</dbReference>
<feature type="transmembrane region" description="Helical" evidence="7">
    <location>
        <begin position="245"/>
        <end position="264"/>
    </location>
</feature>
<sequence>MRLRKAGGRFVLWVFLTAVLIFTLFPIVMALLGSFKTNAELNTGATFLPLHWNFSNYIKAWKEANFAVFTWNSLYMSFFSTVGTVVIASMAAYAVDRREFACKRLFLGLQAGTMFVAMGAIMLRPQFDVMVALHLNRSIWAVIILNISAHAFAFFILLGFMKGIPRDMDEAAKLDGAGFGYIYARIIMPLLLPGLGVTSLFAFRNAWNEYIMPLVFTMTQPKLQVLTVGLANLKYSPDGAQQSNLMLAGACLSMIPILIVYLLANKSFTQVNTGGIKG</sequence>
<dbReference type="InterPro" id="IPR035906">
    <property type="entry name" value="MetI-like_sf"/>
</dbReference>
<dbReference type="Gene3D" id="1.10.3720.10">
    <property type="entry name" value="MetI-like"/>
    <property type="match status" value="1"/>
</dbReference>
<dbReference type="AlphaFoldDB" id="A0A4Q9DSD7"/>
<dbReference type="GO" id="GO:0055085">
    <property type="term" value="P:transmembrane transport"/>
    <property type="evidence" value="ECO:0007669"/>
    <property type="project" value="InterPro"/>
</dbReference>
<evidence type="ECO:0000256" key="2">
    <source>
        <dbReference type="ARBA" id="ARBA00022448"/>
    </source>
</evidence>
<dbReference type="SUPFAM" id="SSF161098">
    <property type="entry name" value="MetI-like"/>
    <property type="match status" value="1"/>
</dbReference>
<comment type="subcellular location">
    <subcellularLocation>
        <location evidence="1 7">Cell membrane</location>
        <topology evidence="1 7">Multi-pass membrane protein</topology>
    </subcellularLocation>
</comment>
<reference evidence="9 10" key="1">
    <citation type="submission" date="2019-02" db="EMBL/GenBank/DDBJ databases">
        <title>Paenibacillus sp. nov., isolated from surface-sterilized tissue of Thalictrum simplex L.</title>
        <authorList>
            <person name="Tuo L."/>
        </authorList>
    </citation>
    <scope>NUCLEOTIDE SEQUENCE [LARGE SCALE GENOMIC DNA]</scope>
    <source>
        <strain evidence="9 10">N2SHLJ1</strain>
    </source>
</reference>
<evidence type="ECO:0000256" key="6">
    <source>
        <dbReference type="ARBA" id="ARBA00023136"/>
    </source>
</evidence>
<feature type="transmembrane region" description="Helical" evidence="7">
    <location>
        <begin position="139"/>
        <end position="161"/>
    </location>
</feature>
<name>A0A4Q9DSD7_9BACL</name>